<sequence length="248" mass="27187">MGLLRFTWFTLLEYLRSGRVVLEIIALILVYAIFFRRPMASDYFFSVLGIFTPVLTLYTMSTLISLGDRPQSYVLLARGLGRTTFLLGLFLSACAVIAGTYGALSLLVVVLNPPSDLTIIDWMLGTLPLWLNIGLLAALLLMLSPLVFTTSWRLFVLGLIALAFSSNFIGGQLMQSIPELLQLVLRATQAILGGPLVPAFYGFQLAVTRDYGNSTALANIFAQASLLMALLGLALYAFARRDLIFSSQ</sequence>
<name>A0A426U5N5_9CHLR</name>
<proteinExistence type="predicted"/>
<comment type="caution">
    <text evidence="2">The sequence shown here is derived from an EMBL/GenBank/DDBJ whole genome shotgun (WGS) entry which is preliminary data.</text>
</comment>
<feature type="transmembrane region" description="Helical" evidence="1">
    <location>
        <begin position="183"/>
        <end position="204"/>
    </location>
</feature>
<dbReference type="EMBL" id="RSAS01000201">
    <property type="protein sequence ID" value="RRR75264.1"/>
    <property type="molecule type" value="Genomic_DNA"/>
</dbReference>
<gene>
    <name evidence="2" type="ORF">EI684_05185</name>
</gene>
<keyword evidence="1" id="KW-0812">Transmembrane</keyword>
<evidence type="ECO:0000313" key="2">
    <source>
        <dbReference type="EMBL" id="RRR75264.1"/>
    </source>
</evidence>
<feature type="transmembrane region" description="Helical" evidence="1">
    <location>
        <begin position="43"/>
        <end position="65"/>
    </location>
</feature>
<feature type="transmembrane region" description="Helical" evidence="1">
    <location>
        <begin position="154"/>
        <end position="171"/>
    </location>
</feature>
<feature type="transmembrane region" description="Helical" evidence="1">
    <location>
        <begin position="122"/>
        <end position="148"/>
    </location>
</feature>
<accession>A0A426U5N5</accession>
<evidence type="ECO:0000313" key="3">
    <source>
        <dbReference type="Proteomes" id="UP000280307"/>
    </source>
</evidence>
<keyword evidence="1" id="KW-0472">Membrane</keyword>
<dbReference type="Proteomes" id="UP000280307">
    <property type="component" value="Unassembled WGS sequence"/>
</dbReference>
<feature type="transmembrane region" description="Helical" evidence="1">
    <location>
        <begin position="20"/>
        <end position="36"/>
    </location>
</feature>
<reference evidence="2 3" key="1">
    <citation type="submission" date="2018-12" db="EMBL/GenBank/DDBJ databases">
        <title>Genome Sequence of Candidatus Viridilinea halotolerans isolated from saline sulfide-rich spring.</title>
        <authorList>
            <person name="Grouzdev D.S."/>
            <person name="Burganskaya E.I."/>
            <person name="Krutkina M.S."/>
            <person name="Sukhacheva M.V."/>
            <person name="Gorlenko V.M."/>
        </authorList>
    </citation>
    <scope>NUCLEOTIDE SEQUENCE [LARGE SCALE GENOMIC DNA]</scope>
    <source>
        <strain evidence="2">Chok-6</strain>
    </source>
</reference>
<organism evidence="2 3">
    <name type="scientific">Candidatus Viridilinea halotolerans</name>
    <dbReference type="NCBI Taxonomy" id="2491704"/>
    <lineage>
        <taxon>Bacteria</taxon>
        <taxon>Bacillati</taxon>
        <taxon>Chloroflexota</taxon>
        <taxon>Chloroflexia</taxon>
        <taxon>Chloroflexales</taxon>
        <taxon>Chloroflexineae</taxon>
        <taxon>Oscillochloridaceae</taxon>
        <taxon>Candidatus Viridilinea</taxon>
    </lineage>
</organism>
<dbReference type="AlphaFoldDB" id="A0A426U5N5"/>
<keyword evidence="1" id="KW-1133">Transmembrane helix</keyword>
<feature type="transmembrane region" description="Helical" evidence="1">
    <location>
        <begin position="85"/>
        <end position="110"/>
    </location>
</feature>
<protein>
    <submittedName>
        <fullName evidence="2">Uncharacterized protein</fullName>
    </submittedName>
</protein>
<feature type="transmembrane region" description="Helical" evidence="1">
    <location>
        <begin position="216"/>
        <end position="239"/>
    </location>
</feature>
<evidence type="ECO:0000256" key="1">
    <source>
        <dbReference type="SAM" id="Phobius"/>
    </source>
</evidence>